<keyword evidence="2" id="KW-1185">Reference proteome</keyword>
<dbReference type="Proteomes" id="UP000244817">
    <property type="component" value="Unassembled WGS sequence"/>
</dbReference>
<organism evidence="1 2">
    <name type="scientific">Thalassorhabdomicrobium marinisediminis</name>
    <dbReference type="NCBI Taxonomy" id="2170577"/>
    <lineage>
        <taxon>Bacteria</taxon>
        <taxon>Pseudomonadati</taxon>
        <taxon>Pseudomonadota</taxon>
        <taxon>Alphaproteobacteria</taxon>
        <taxon>Rhodobacterales</taxon>
        <taxon>Paracoccaceae</taxon>
        <taxon>Thalassorhabdomicrobium</taxon>
    </lineage>
</organism>
<gene>
    <name evidence="1" type="ORF">DC363_06400</name>
</gene>
<proteinExistence type="predicted"/>
<name>A0A2T7FZ73_9RHOB</name>
<sequence length="151" mass="16803">MTTGSNITVLPTAQTRSARYAKSLPGQLNAILRTIEAAIADPSFCAWSQLRETLDEFHQTASAQDHFSGELAYALLQLLKTGDARRDHHQSVADTILDMASWSEPRFPEFLEWETRAEQFGRTSELMYLLLGDTARFSPDGCSNVADARAH</sequence>
<dbReference type="RefSeq" id="WP_108640286.1">
    <property type="nucleotide sequence ID" value="NZ_QCYG01000003.1"/>
</dbReference>
<evidence type="ECO:0000313" key="2">
    <source>
        <dbReference type="Proteomes" id="UP000244817"/>
    </source>
</evidence>
<reference evidence="1 2" key="1">
    <citation type="submission" date="2018-04" db="EMBL/GenBank/DDBJ databases">
        <title>Pelagivirga bohaiensis gen. nov., sp. nov., a bacterium isolated from the Bohai Sea.</title>
        <authorList>
            <person name="Ji X."/>
        </authorList>
    </citation>
    <scope>NUCLEOTIDE SEQUENCE [LARGE SCALE GENOMIC DNA]</scope>
    <source>
        <strain evidence="1 2">BH-SD16</strain>
    </source>
</reference>
<evidence type="ECO:0000313" key="1">
    <source>
        <dbReference type="EMBL" id="PVA07459.1"/>
    </source>
</evidence>
<comment type="caution">
    <text evidence="1">The sequence shown here is derived from an EMBL/GenBank/DDBJ whole genome shotgun (WGS) entry which is preliminary data.</text>
</comment>
<dbReference type="EMBL" id="QCYG01000003">
    <property type="protein sequence ID" value="PVA07459.1"/>
    <property type="molecule type" value="Genomic_DNA"/>
</dbReference>
<protein>
    <submittedName>
        <fullName evidence="1">Uncharacterized protein</fullName>
    </submittedName>
</protein>
<dbReference type="AlphaFoldDB" id="A0A2T7FZ73"/>
<accession>A0A2T7FZ73</accession>